<feature type="region of interest" description="Disordered" evidence="1">
    <location>
        <begin position="382"/>
        <end position="406"/>
    </location>
</feature>
<feature type="compositionally biased region" description="Polar residues" evidence="1">
    <location>
        <begin position="1064"/>
        <end position="1074"/>
    </location>
</feature>
<keyword evidence="3" id="KW-1185">Reference proteome</keyword>
<feature type="region of interest" description="Disordered" evidence="1">
    <location>
        <begin position="1227"/>
        <end position="1249"/>
    </location>
</feature>
<feature type="region of interest" description="Disordered" evidence="1">
    <location>
        <begin position="1864"/>
        <end position="1942"/>
    </location>
</feature>
<feature type="compositionally biased region" description="Polar residues" evidence="1">
    <location>
        <begin position="1101"/>
        <end position="1111"/>
    </location>
</feature>
<feature type="region of interest" description="Disordered" evidence="1">
    <location>
        <begin position="125"/>
        <end position="194"/>
    </location>
</feature>
<feature type="compositionally biased region" description="Polar residues" evidence="1">
    <location>
        <begin position="811"/>
        <end position="821"/>
    </location>
</feature>
<feature type="region of interest" description="Disordered" evidence="1">
    <location>
        <begin position="1695"/>
        <end position="1833"/>
    </location>
</feature>
<feature type="compositionally biased region" description="Polar residues" evidence="1">
    <location>
        <begin position="1715"/>
        <end position="1725"/>
    </location>
</feature>
<feature type="compositionally biased region" description="Basic and acidic residues" evidence="1">
    <location>
        <begin position="132"/>
        <end position="144"/>
    </location>
</feature>
<feature type="compositionally biased region" description="Low complexity" evidence="1">
    <location>
        <begin position="1147"/>
        <end position="1162"/>
    </location>
</feature>
<protein>
    <submittedName>
        <fullName evidence="2">Uncharacterized protein</fullName>
    </submittedName>
</protein>
<feature type="compositionally biased region" description="Polar residues" evidence="1">
    <location>
        <begin position="1795"/>
        <end position="1805"/>
    </location>
</feature>
<accession>A0AAD7CJ41</accession>
<feature type="region of interest" description="Disordered" evidence="1">
    <location>
        <begin position="218"/>
        <end position="268"/>
    </location>
</feature>
<feature type="compositionally biased region" description="Polar residues" evidence="1">
    <location>
        <begin position="956"/>
        <end position="966"/>
    </location>
</feature>
<name>A0AAD7CJ41_9AGAR</name>
<feature type="compositionally biased region" description="Low complexity" evidence="1">
    <location>
        <begin position="174"/>
        <end position="183"/>
    </location>
</feature>
<feature type="region of interest" description="Disordered" evidence="1">
    <location>
        <begin position="935"/>
        <end position="1111"/>
    </location>
</feature>
<dbReference type="EMBL" id="JARKIF010000001">
    <property type="protein sequence ID" value="KAJ7650329.1"/>
    <property type="molecule type" value="Genomic_DNA"/>
</dbReference>
<feature type="region of interest" description="Disordered" evidence="1">
    <location>
        <begin position="562"/>
        <end position="602"/>
    </location>
</feature>
<evidence type="ECO:0000256" key="1">
    <source>
        <dbReference type="SAM" id="MobiDB-lite"/>
    </source>
</evidence>
<evidence type="ECO:0000313" key="2">
    <source>
        <dbReference type="EMBL" id="KAJ7650329.1"/>
    </source>
</evidence>
<gene>
    <name evidence="2" type="ORF">FB45DRAFT_1050367</name>
</gene>
<evidence type="ECO:0000313" key="3">
    <source>
        <dbReference type="Proteomes" id="UP001221142"/>
    </source>
</evidence>
<feature type="compositionally biased region" description="Polar residues" evidence="1">
    <location>
        <begin position="151"/>
        <end position="166"/>
    </location>
</feature>
<feature type="compositionally biased region" description="Basic and acidic residues" evidence="1">
    <location>
        <begin position="1865"/>
        <end position="1876"/>
    </location>
</feature>
<feature type="compositionally biased region" description="Low complexity" evidence="1">
    <location>
        <begin position="580"/>
        <end position="597"/>
    </location>
</feature>
<feature type="region of interest" description="Disordered" evidence="1">
    <location>
        <begin position="708"/>
        <end position="730"/>
    </location>
</feature>
<feature type="compositionally biased region" description="Basic and acidic residues" evidence="1">
    <location>
        <begin position="799"/>
        <end position="808"/>
    </location>
</feature>
<feature type="compositionally biased region" description="Pro residues" evidence="1">
    <location>
        <begin position="1928"/>
        <end position="1938"/>
    </location>
</feature>
<organism evidence="2 3">
    <name type="scientific">Roridomyces roridus</name>
    <dbReference type="NCBI Taxonomy" id="1738132"/>
    <lineage>
        <taxon>Eukaryota</taxon>
        <taxon>Fungi</taxon>
        <taxon>Dikarya</taxon>
        <taxon>Basidiomycota</taxon>
        <taxon>Agaricomycotina</taxon>
        <taxon>Agaricomycetes</taxon>
        <taxon>Agaricomycetidae</taxon>
        <taxon>Agaricales</taxon>
        <taxon>Marasmiineae</taxon>
        <taxon>Mycenaceae</taxon>
        <taxon>Roridomyces</taxon>
    </lineage>
</organism>
<feature type="compositionally biased region" description="Polar residues" evidence="1">
    <location>
        <begin position="719"/>
        <end position="729"/>
    </location>
</feature>
<feature type="compositionally biased region" description="Low complexity" evidence="1">
    <location>
        <begin position="776"/>
        <end position="785"/>
    </location>
</feature>
<proteinExistence type="predicted"/>
<reference evidence="2" key="1">
    <citation type="submission" date="2023-03" db="EMBL/GenBank/DDBJ databases">
        <title>Massive genome expansion in bonnet fungi (Mycena s.s.) driven by repeated elements and novel gene families across ecological guilds.</title>
        <authorList>
            <consortium name="Lawrence Berkeley National Laboratory"/>
            <person name="Harder C.B."/>
            <person name="Miyauchi S."/>
            <person name="Viragh M."/>
            <person name="Kuo A."/>
            <person name="Thoen E."/>
            <person name="Andreopoulos B."/>
            <person name="Lu D."/>
            <person name="Skrede I."/>
            <person name="Drula E."/>
            <person name="Henrissat B."/>
            <person name="Morin E."/>
            <person name="Kohler A."/>
            <person name="Barry K."/>
            <person name="LaButti K."/>
            <person name="Morin E."/>
            <person name="Salamov A."/>
            <person name="Lipzen A."/>
            <person name="Mereny Z."/>
            <person name="Hegedus B."/>
            <person name="Baldrian P."/>
            <person name="Stursova M."/>
            <person name="Weitz H."/>
            <person name="Taylor A."/>
            <person name="Grigoriev I.V."/>
            <person name="Nagy L.G."/>
            <person name="Martin F."/>
            <person name="Kauserud H."/>
        </authorList>
    </citation>
    <scope>NUCLEOTIDE SEQUENCE</scope>
    <source>
        <strain evidence="2">9284</strain>
    </source>
</reference>
<comment type="caution">
    <text evidence="2">The sequence shown here is derived from an EMBL/GenBank/DDBJ whole genome shotgun (WGS) entry which is preliminary data.</text>
</comment>
<dbReference type="Proteomes" id="UP001221142">
    <property type="component" value="Unassembled WGS sequence"/>
</dbReference>
<feature type="region of interest" description="Disordered" evidence="1">
    <location>
        <begin position="1659"/>
        <end position="1678"/>
    </location>
</feature>
<feature type="region of interest" description="Disordered" evidence="1">
    <location>
        <begin position="1147"/>
        <end position="1176"/>
    </location>
</feature>
<feature type="region of interest" description="Disordered" evidence="1">
    <location>
        <begin position="301"/>
        <end position="324"/>
    </location>
</feature>
<feature type="region of interest" description="Disordered" evidence="1">
    <location>
        <begin position="1977"/>
        <end position="2010"/>
    </location>
</feature>
<sequence length="2010" mass="207985">MSAIEAEVNANIMEAEPVEVPVPSEVDALDVKEFMKETTHTDSTLPDSHDASAVASATEEGAGQVADNAVEEIANDDTNILTPAHSEGTKVNGDAVPAIETEAASDTMQDASAIPETPIIVTPQDPATSVAEPEHATEQVEQIERPPSPWTPSYSVTTQGLGTPTSEVPPPVAPETTLDATPATEEDAAEELATPAETAELLAEVSDQSDVIPDIKVEDISETTVPPVSEGEVETTDSAPVVVEPEPEVAQDASSSPASATEEVGVEETTGAEVEALLQDTKVDEPEVPSVAEVAAVEDVRGVAPEETAPEAVQAEVETTDSAPVVVEPEPEAAAPAPVSSAEEAVVEETSGAEVEALLQDTNADEPEVPSVAEVAADVEDVREVTPEETSTEAVLAEVETTDSTPVVVEPEPEAAAAAPVSSAEEAVIEETAAAEGEVLIQDTMADEPSVAEVATVDDVHKVTPEETSTEAVLAEVETIDAAPGFVEPEVVSNPSAVDEVVVEETTTPSVGAEVEALIQDTEADEMEVPPAADLVEDVPEAIPAADVVTEDIPVADETAAQEDAVVEDSSATAVPEDQVTTTEAAPVEPATIPTTEDVTPEDPVSAVEEAVVQEALPPSVEAEVAAEETKADVTTDTLSVRHVAEDSTATAVAEEELVKPELHLNDTAVEEILDVAAPEIVSVAENPAFEDESTEEPLRTDVLSTAHEGEVERPKSPWTPSYSVTTQGPGIPTVDELEAADLPVLPPPVEVMAPAPSEEDPVSDGTDLSAFVVAEAEPEAVSSPDIQVEIPADTLSATREEEMERPKSPWTPSYSVTTQGPEIPSSEELETADLPVLSPPTTSEDVVPVAEETQDETTESEVFQEPHVAPIPVPEVSEESAQASVADAETPLADDIVTVETTGVEASEDVVEAVETAGTEAAEDDVDEVAEPAETQPLQLSIPQEPEIDRPKSPWTPSYTVTTQGPGIPSAEELEAADLPVLSPTEDLTEEVAQDVSLVPTESEPVQEPESVESEHIPAAEAEASLTEVAAGETAGADETIAETADNLSIPQEQEIDRPKSPWTPSYSVTTQGPGIPTSEELEAADLPVLPPPAGESSEDAITTADSATQEDAVAEVESDAVQQEDLVTAAEEVSVVEEAQIAQESVPDVADAVTDDAPGVSQETAASEGVADEETSIAAEAVLDDADVTADQVPAAPVEDAAADIQTTAVDEVSEVSTSVTAEAVPEDADITTDQVREVPADSVEDADVQPIAVDDAVDEVSASVAADETNIVGETVPEDADIAADQVPEVPVDSAEDAEVQPVAVDAVVDEVSASVATDETDIIADQVSEAPVEDAASEPVAADTTVDEVLASVAVDETNVAAEAMPEDADITVDQVFEIPVAADVVEEISTPVAADEVEALTSVEVETPEYAPEELTDESLAVPAGEIERPKSPWTPSYSVTTQGPGIPTAEELEVADLPVLPPPVQIIADTSEPEPTVTVTSVDAETAPSSDPPRPWTPSYSVVVQGSPLSTPVDLVPQEPVSEAVSIDGEVSEAEPSSSPVASLIESGVIVDPATLQDPDVENDSPDPGSEAVVAALIESGVLGDVPQEQIAETTEKMLDDAVTESAATEVDVEVATEEPLVDTVPEPSGGATEVVIPEATSAQEASTLEEIAASEDSVTQDIVEPESSESTTLEALAAGAVVEAEGVAEEPQLLAPREPEIERPKSPWTPSYSVTTQGPGIPTAEELEAADLSTLPPPATEAVAADIEEQQAPTETLVEAPAIVLEDKAPADSLSPQEPEPERPKSPWTPSYSVTTQGPGIPTTEELDAAELPVLPPPVEATAPPAEDTSAFPLVAAGVAAVAATAVIAETAIATTAEHSKREEAEQAKEIPAPAQADESVAEETPASSGEPFVKPPVDEESVSVSVEPPADTPVNDATPIAPPVPLPELRPFPSTLEIPSADAEEVDDLPPVSPRSRLESTASSIFFPGGWFSKPSPPPVPSPSLAAEEQSEEKKGKWCVVM</sequence>
<feature type="region of interest" description="Disordered" evidence="1">
    <location>
        <begin position="776"/>
        <end position="868"/>
    </location>
</feature>